<dbReference type="Gene3D" id="3.30.70.1230">
    <property type="entry name" value="Nucleotide cyclase"/>
    <property type="match status" value="1"/>
</dbReference>
<dbReference type="InterPro" id="IPR001054">
    <property type="entry name" value="A/G_cyclase"/>
</dbReference>
<dbReference type="PANTHER" id="PTHR43081">
    <property type="entry name" value="ADENYLATE CYCLASE, TERMINAL-DIFFERENTIATION SPECIFIC-RELATED"/>
    <property type="match status" value="1"/>
</dbReference>
<dbReference type="CDD" id="cd07302">
    <property type="entry name" value="CHD"/>
    <property type="match status" value="1"/>
</dbReference>
<keyword evidence="3" id="KW-1185">Reference proteome</keyword>
<sequence length="198" mass="20521">MAELLLPLPARASEHQSACLVMADLVGSTLLAHRLPLENYAALMAEFVQVLILSFEARGGQVLQHQGDAVLALWPAPRSGQGVRAALETHERAARLGLAGVLGVQLQVRAGVAVGPVITGMVGGQLSAYGLPVNYARRLCDAAAPGETLVCEGVAQQSCPAGMPVARLLPPLRGFGPESRAYTVTLPQTPGADGMKTG</sequence>
<name>A0A016QQE9_9DEIO</name>
<dbReference type="Proteomes" id="UP000020492">
    <property type="component" value="Unassembled WGS sequence"/>
</dbReference>
<dbReference type="OrthoDB" id="310836at2"/>
<feature type="domain" description="Guanylate cyclase" evidence="1">
    <location>
        <begin position="19"/>
        <end position="140"/>
    </location>
</feature>
<evidence type="ECO:0000259" key="1">
    <source>
        <dbReference type="PROSITE" id="PS50125"/>
    </source>
</evidence>
<dbReference type="AlphaFoldDB" id="A0A016QQE9"/>
<dbReference type="SUPFAM" id="SSF55073">
    <property type="entry name" value="Nucleotide cyclase"/>
    <property type="match status" value="1"/>
</dbReference>
<dbReference type="PANTHER" id="PTHR43081:SF1">
    <property type="entry name" value="ADENYLATE CYCLASE, TERMINAL-DIFFERENTIATION SPECIFIC"/>
    <property type="match status" value="1"/>
</dbReference>
<reference evidence="2 3" key="1">
    <citation type="submission" date="2014-03" db="EMBL/GenBank/DDBJ databases">
        <title>Draft genome sequence of Deinococcus phoenicis 1P10ME.</title>
        <authorList>
            <person name="Stepanov V.G."/>
            <person name="Vaishampayan P."/>
            <person name="Venkateswaran K."/>
            <person name="Fox G.E."/>
        </authorList>
    </citation>
    <scope>NUCLEOTIDE SEQUENCE [LARGE SCALE GENOMIC DNA]</scope>
    <source>
        <strain evidence="2 3">1P10ME</strain>
    </source>
</reference>
<dbReference type="PATRIC" id="fig|1476583.3.peg.1817"/>
<accession>A0A016QQE9</accession>
<dbReference type="eggNOG" id="COG2114">
    <property type="taxonomic scope" value="Bacteria"/>
</dbReference>
<dbReference type="EMBL" id="JHAC01000027">
    <property type="protein sequence ID" value="EYB68077.1"/>
    <property type="molecule type" value="Genomic_DNA"/>
</dbReference>
<comment type="caution">
    <text evidence="2">The sequence shown here is derived from an EMBL/GenBank/DDBJ whole genome shotgun (WGS) entry which is preliminary data.</text>
</comment>
<dbReference type="PROSITE" id="PS50125">
    <property type="entry name" value="GUANYLATE_CYCLASE_2"/>
    <property type="match status" value="1"/>
</dbReference>
<organism evidence="2 3">
    <name type="scientific">Deinococcus phoenicis</name>
    <dbReference type="NCBI Taxonomy" id="1476583"/>
    <lineage>
        <taxon>Bacteria</taxon>
        <taxon>Thermotogati</taxon>
        <taxon>Deinococcota</taxon>
        <taxon>Deinococci</taxon>
        <taxon>Deinococcales</taxon>
        <taxon>Deinococcaceae</taxon>
        <taxon>Deinococcus</taxon>
    </lineage>
</organism>
<dbReference type="GO" id="GO:0004016">
    <property type="term" value="F:adenylate cyclase activity"/>
    <property type="evidence" value="ECO:0007669"/>
    <property type="project" value="UniProtKB-ARBA"/>
</dbReference>
<evidence type="ECO:0000313" key="3">
    <source>
        <dbReference type="Proteomes" id="UP000020492"/>
    </source>
</evidence>
<dbReference type="GO" id="GO:0035556">
    <property type="term" value="P:intracellular signal transduction"/>
    <property type="evidence" value="ECO:0007669"/>
    <property type="project" value="InterPro"/>
</dbReference>
<dbReference type="GO" id="GO:0009190">
    <property type="term" value="P:cyclic nucleotide biosynthetic process"/>
    <property type="evidence" value="ECO:0007669"/>
    <property type="project" value="InterPro"/>
</dbReference>
<dbReference type="InterPro" id="IPR050697">
    <property type="entry name" value="Adenylyl/Guanylyl_Cyclase_3/4"/>
</dbReference>
<protein>
    <submittedName>
        <fullName evidence="2">Guanylate cyclase</fullName>
    </submittedName>
</protein>
<dbReference type="RefSeq" id="WP_034357087.1">
    <property type="nucleotide sequence ID" value="NZ_JHAC01000027.1"/>
</dbReference>
<dbReference type="STRING" id="1476583.DEIPH_ctg027orf0005"/>
<evidence type="ECO:0000313" key="2">
    <source>
        <dbReference type="EMBL" id="EYB68077.1"/>
    </source>
</evidence>
<proteinExistence type="predicted"/>
<dbReference type="InterPro" id="IPR029787">
    <property type="entry name" value="Nucleotide_cyclase"/>
</dbReference>
<gene>
    <name evidence="2" type="ORF">DEIPH_ctg027orf0005</name>
</gene>